<sequence>MNRFITALMLFFGICSIASAQIEGEIVSGKIVFADTQKPAVKVSILVDGYTFETDLNGQFQIPSSQVSEQSIVSVAVDHYQTVKQVLKNGMIIKLKPIHEDAGTIVLSLTELDAEDGDSQSTPGLLFSTGDAYSSLAGYAWGPYWFRQRGYQSTYTNVYFDGVNMAHPEKGYASWSTFGGLNDISRNKESVFNMAPVDFTFGNIGGSTNIITKPSLQRAGLRASYSISNSSYNNRFMLTYSSGMSDNGWAFTASASRRWAQEGYVDGTSYDAYAAYFGLEKQFSKNHSMYLTAFVAPYERGQQNPMVQEVYDLKGNNLYNTYWGYQNGEKRNSRMKSSMLPQIILNDELTIQDNLKLKTAVGYSFGKESNTALNWYDANDPRPDYYRNLPSYQYDQGNTAAGDMLTELWQSSSFGLLDWDELYRVNYGSEETNPDGDGTITGLRSRYFIEKRQNDIQNFEFNPTLIWDFGKNWQLTTGVQYEFYLGNNYNTVDDLLGADYYVDIDNFADRDFVDPSKAENDLLADTNIKTEGDRIGHDYDAVINKLNYWANISRSFNKGSYYLGGSLTTTSMYRYGNRQKGLFPENSYGKSDVLNFFDYGVKFGGEYFLNGRNVLTANATYYTQAPWLRDAFVSIRTRNQTLDNLVSSNVISADANYYYRGEDFKLRLSGFYTQINDMTKVVSYFDDSHNAFVNYALTGMGQEHKGIELGIEYQITEELKVIGAGTLASYTYISNPLATTTVDNSAEQLSDETVYFSGMHVGGTPETAFSLGLEYWSKRYWNIGFSANYLADRYVTLNPARYTERAINSIPSIDSPEVQAQKRAAILHQERLDGAFTLDVFAGKSWKVGDYFIRLNLNVNNALNNENIVTTGFQQYRFDFQEGNPEKFANRYFYAQGIRVFTNLSLSF</sequence>
<organism evidence="5 6">
    <name type="scientific">Sediminitomix flava</name>
    <dbReference type="NCBI Taxonomy" id="379075"/>
    <lineage>
        <taxon>Bacteria</taxon>
        <taxon>Pseudomonadati</taxon>
        <taxon>Bacteroidota</taxon>
        <taxon>Cytophagia</taxon>
        <taxon>Cytophagales</taxon>
        <taxon>Flammeovirgaceae</taxon>
        <taxon>Sediminitomix</taxon>
    </lineage>
</organism>
<evidence type="ECO:0000313" key="6">
    <source>
        <dbReference type="Proteomes" id="UP000245535"/>
    </source>
</evidence>
<dbReference type="InterPro" id="IPR036942">
    <property type="entry name" value="Beta-barrel_TonB_sf"/>
</dbReference>
<keyword evidence="6" id="KW-1185">Reference proteome</keyword>
<keyword evidence="4" id="KW-0732">Signal</keyword>
<dbReference type="GO" id="GO:0009279">
    <property type="term" value="C:cell outer membrane"/>
    <property type="evidence" value="ECO:0007669"/>
    <property type="project" value="UniProtKB-SubCell"/>
</dbReference>
<gene>
    <name evidence="5" type="ORF">BC781_102777</name>
</gene>
<keyword evidence="5" id="KW-0675">Receptor</keyword>
<accession>A0A315ZEH9</accession>
<dbReference type="EMBL" id="QGDO01000002">
    <property type="protein sequence ID" value="PWJ43228.1"/>
    <property type="molecule type" value="Genomic_DNA"/>
</dbReference>
<dbReference type="AlphaFoldDB" id="A0A315ZEH9"/>
<evidence type="ECO:0000256" key="3">
    <source>
        <dbReference type="ARBA" id="ARBA00023237"/>
    </source>
</evidence>
<feature type="signal peptide" evidence="4">
    <location>
        <begin position="1"/>
        <end position="20"/>
    </location>
</feature>
<protein>
    <submittedName>
        <fullName evidence="5">TonB-dependent receptor-like protein</fullName>
    </submittedName>
</protein>
<feature type="chain" id="PRO_5016459139" evidence="4">
    <location>
        <begin position="21"/>
        <end position="908"/>
    </location>
</feature>
<dbReference type="Gene3D" id="2.40.170.20">
    <property type="entry name" value="TonB-dependent receptor, beta-barrel domain"/>
    <property type="match status" value="1"/>
</dbReference>
<name>A0A315ZEH9_SEDFL</name>
<comment type="caution">
    <text evidence="5">The sequence shown here is derived from an EMBL/GenBank/DDBJ whole genome shotgun (WGS) entry which is preliminary data.</text>
</comment>
<keyword evidence="3" id="KW-0998">Cell outer membrane</keyword>
<evidence type="ECO:0000313" key="5">
    <source>
        <dbReference type="EMBL" id="PWJ43228.1"/>
    </source>
</evidence>
<proteinExistence type="predicted"/>
<keyword evidence="2" id="KW-0472">Membrane</keyword>
<comment type="subcellular location">
    <subcellularLocation>
        <location evidence="1">Cell outer membrane</location>
    </subcellularLocation>
</comment>
<evidence type="ECO:0000256" key="2">
    <source>
        <dbReference type="ARBA" id="ARBA00023136"/>
    </source>
</evidence>
<evidence type="ECO:0000256" key="1">
    <source>
        <dbReference type="ARBA" id="ARBA00004442"/>
    </source>
</evidence>
<evidence type="ECO:0000256" key="4">
    <source>
        <dbReference type="SAM" id="SignalP"/>
    </source>
</evidence>
<dbReference type="SUPFAM" id="SSF56935">
    <property type="entry name" value="Porins"/>
    <property type="match status" value="1"/>
</dbReference>
<dbReference type="RefSeq" id="WP_109617598.1">
    <property type="nucleotide sequence ID" value="NZ_QGDO01000002.1"/>
</dbReference>
<reference evidence="5 6" key="1">
    <citation type="submission" date="2018-03" db="EMBL/GenBank/DDBJ databases">
        <title>Genomic Encyclopedia of Archaeal and Bacterial Type Strains, Phase II (KMG-II): from individual species to whole genera.</title>
        <authorList>
            <person name="Goeker M."/>
        </authorList>
    </citation>
    <scope>NUCLEOTIDE SEQUENCE [LARGE SCALE GENOMIC DNA]</scope>
    <source>
        <strain evidence="5 6">DSM 28229</strain>
    </source>
</reference>
<dbReference type="OrthoDB" id="1453181at2"/>
<dbReference type="Proteomes" id="UP000245535">
    <property type="component" value="Unassembled WGS sequence"/>
</dbReference>